<dbReference type="Gene3D" id="3.90.230.10">
    <property type="entry name" value="Creatinase/methionine aminopeptidase superfamily"/>
    <property type="match status" value="1"/>
</dbReference>
<sequence length="473" mass="51418">MAGTAEKTANFISVPVHQRQPRCRQHGRVSIPKALLWTCLTIASFLSLVFLSPFNPFESSDIRSDTGTLSETPLETCAWTALEPHVSLLAVPSIRRPEFLARQSRLADALEDAGVDAFIAEPSASSEYYANISATFELSERPFLMIIDKTGQFAYLVPTFEAGRIAGLDMVYGGEKKVIAWREEESPYEVLATATGYRKVMLDEHVRYMIAAGLQGAGVEVVPMTERIQSLRSAKTDDEIVILKAINAFTLELVRALQQCIAVGVAQETVTTVARSLFTRAGVGRGFWSIVLFGDQAAYPHGGKTGRTLQDGEFVLVDIGSALHGYGSDVTRTFLPAGASASDELLGIWRTVHASQAAAFARMRANETCADVDAASRVPVEEAGYGQFYTHRLGHGLGLEMHEHPYLNGANKEKLRLGQVASNEPGIYVTTEQARQLLGRDVGFGVRLEDPILVTENGGVALTGHRANSPYDP</sequence>
<feature type="domain" description="Creatinase N-terminal" evidence="4">
    <location>
        <begin position="102"/>
        <end position="233"/>
    </location>
</feature>
<feature type="transmembrane region" description="Helical" evidence="2">
    <location>
        <begin position="34"/>
        <end position="54"/>
    </location>
</feature>
<evidence type="ECO:0000313" key="6">
    <source>
        <dbReference type="Proteomes" id="UP001320420"/>
    </source>
</evidence>
<proteinExistence type="predicted"/>
<dbReference type="InterPro" id="IPR029149">
    <property type="entry name" value="Creatin/AminoP/Spt16_N"/>
</dbReference>
<keyword evidence="2" id="KW-1133">Transmembrane helix</keyword>
<name>A0AAN9V3L9_9PEZI</name>
<evidence type="ECO:0000256" key="2">
    <source>
        <dbReference type="SAM" id="Phobius"/>
    </source>
</evidence>
<dbReference type="SUPFAM" id="SSF55920">
    <property type="entry name" value="Creatinase/aminopeptidase"/>
    <property type="match status" value="1"/>
</dbReference>
<reference evidence="5 6" key="1">
    <citation type="submission" date="2024-02" db="EMBL/GenBank/DDBJ databases">
        <title>De novo assembly and annotation of 12 fungi associated with fruit tree decline syndrome in Ontario, Canada.</title>
        <authorList>
            <person name="Sulman M."/>
            <person name="Ellouze W."/>
            <person name="Ilyukhin E."/>
        </authorList>
    </citation>
    <scope>NUCLEOTIDE SEQUENCE [LARGE SCALE GENOMIC DNA]</scope>
    <source>
        <strain evidence="5 6">M11/M66-122</strain>
    </source>
</reference>
<dbReference type="Pfam" id="PF01321">
    <property type="entry name" value="Creatinase_N"/>
    <property type="match status" value="1"/>
</dbReference>
<dbReference type="InterPro" id="IPR036005">
    <property type="entry name" value="Creatinase/aminopeptidase-like"/>
</dbReference>
<dbReference type="InterPro" id="IPR000587">
    <property type="entry name" value="Creatinase_N"/>
</dbReference>
<accession>A0AAN9V3L9</accession>
<dbReference type="EMBL" id="JAKJXP020000034">
    <property type="protein sequence ID" value="KAK7752873.1"/>
    <property type="molecule type" value="Genomic_DNA"/>
</dbReference>
<dbReference type="Gene3D" id="3.40.350.10">
    <property type="entry name" value="Creatinase/prolidase N-terminal domain"/>
    <property type="match status" value="1"/>
</dbReference>
<dbReference type="InterPro" id="IPR050659">
    <property type="entry name" value="Peptidase_M24B"/>
</dbReference>
<evidence type="ECO:0000259" key="4">
    <source>
        <dbReference type="Pfam" id="PF01321"/>
    </source>
</evidence>
<evidence type="ECO:0000256" key="1">
    <source>
        <dbReference type="ARBA" id="ARBA00020658"/>
    </source>
</evidence>
<gene>
    <name evidence="5" type="ORF">SLS62_005215</name>
</gene>
<evidence type="ECO:0000259" key="3">
    <source>
        <dbReference type="Pfam" id="PF00557"/>
    </source>
</evidence>
<keyword evidence="6" id="KW-1185">Reference proteome</keyword>
<feature type="domain" description="Peptidase M24" evidence="3">
    <location>
        <begin position="247"/>
        <end position="456"/>
    </location>
</feature>
<dbReference type="InterPro" id="IPR000994">
    <property type="entry name" value="Pept_M24"/>
</dbReference>
<organism evidence="5 6">
    <name type="scientific">Diatrype stigma</name>
    <dbReference type="NCBI Taxonomy" id="117547"/>
    <lineage>
        <taxon>Eukaryota</taxon>
        <taxon>Fungi</taxon>
        <taxon>Dikarya</taxon>
        <taxon>Ascomycota</taxon>
        <taxon>Pezizomycotina</taxon>
        <taxon>Sordariomycetes</taxon>
        <taxon>Xylariomycetidae</taxon>
        <taxon>Xylariales</taxon>
        <taxon>Diatrypaceae</taxon>
        <taxon>Diatrype</taxon>
    </lineage>
</organism>
<keyword evidence="2" id="KW-0812">Transmembrane</keyword>
<evidence type="ECO:0000313" key="5">
    <source>
        <dbReference type="EMBL" id="KAK7752873.1"/>
    </source>
</evidence>
<dbReference type="Proteomes" id="UP001320420">
    <property type="component" value="Unassembled WGS sequence"/>
</dbReference>
<comment type="caution">
    <text evidence="5">The sequence shown here is derived from an EMBL/GenBank/DDBJ whole genome shotgun (WGS) entry which is preliminary data.</text>
</comment>
<dbReference type="AlphaFoldDB" id="A0AAN9V3L9"/>
<dbReference type="PANTHER" id="PTHR46112:SF2">
    <property type="entry name" value="XAA-PRO AMINOPEPTIDASE P-RELATED"/>
    <property type="match status" value="1"/>
</dbReference>
<keyword evidence="2" id="KW-0472">Membrane</keyword>
<dbReference type="Pfam" id="PF00557">
    <property type="entry name" value="Peptidase_M24"/>
    <property type="match status" value="1"/>
</dbReference>
<protein>
    <recommendedName>
        <fullName evidence="1">Probable Xaa-Pro aminopeptidase P</fullName>
    </recommendedName>
</protein>
<dbReference type="SUPFAM" id="SSF53092">
    <property type="entry name" value="Creatinase/prolidase N-terminal domain"/>
    <property type="match status" value="1"/>
</dbReference>
<dbReference type="PANTHER" id="PTHR46112">
    <property type="entry name" value="AMINOPEPTIDASE"/>
    <property type="match status" value="1"/>
</dbReference>